<dbReference type="InterPro" id="IPR036291">
    <property type="entry name" value="NAD(P)-bd_dom_sf"/>
</dbReference>
<dbReference type="AlphaFoldDB" id="A0A1L7WFJ2"/>
<sequence length="266" mass="29144">MAWSLVSPASRGIGFELTRQLLLTTKIPVVATARKDVEGVKKNILQDLKDVDSSRLTVLELDVTNENTILRAAEDASSMFDASKNHLHLAFCIPGILRPEKSPTQLDHESLTRTFAINTIGPMLIAKHFSPFLPKKSTSLPNTSSQDSEGLPEQAIWLNMSARVGSTTDNSLGGWYSYRASKAGVNSFTKSLDLFLKARAGDKAMAMAYHPGTVKTGLSKEFWGNVKEEKLFEVGFAVEKMLEVTGGVGLEGRGRCWDWKGTEVLP</sequence>
<dbReference type="PANTHER" id="PTHR43544:SF12">
    <property type="entry name" value="NAD(P)-BINDING ROSSMANN-FOLD SUPERFAMILY PROTEIN"/>
    <property type="match status" value="1"/>
</dbReference>
<evidence type="ECO:0000313" key="3">
    <source>
        <dbReference type="Proteomes" id="UP000184330"/>
    </source>
</evidence>
<dbReference type="OrthoDB" id="5296at2759"/>
<dbReference type="PANTHER" id="PTHR43544">
    <property type="entry name" value="SHORT-CHAIN DEHYDROGENASE/REDUCTASE"/>
    <property type="match status" value="1"/>
</dbReference>
<organism evidence="2 3">
    <name type="scientific">Phialocephala subalpina</name>
    <dbReference type="NCBI Taxonomy" id="576137"/>
    <lineage>
        <taxon>Eukaryota</taxon>
        <taxon>Fungi</taxon>
        <taxon>Dikarya</taxon>
        <taxon>Ascomycota</taxon>
        <taxon>Pezizomycotina</taxon>
        <taxon>Leotiomycetes</taxon>
        <taxon>Helotiales</taxon>
        <taxon>Mollisiaceae</taxon>
        <taxon>Phialocephala</taxon>
        <taxon>Phialocephala fortinii species complex</taxon>
    </lineage>
</organism>
<dbReference type="PRINTS" id="PR00081">
    <property type="entry name" value="GDHRDH"/>
</dbReference>
<dbReference type="GO" id="GO:0005737">
    <property type="term" value="C:cytoplasm"/>
    <property type="evidence" value="ECO:0007669"/>
    <property type="project" value="TreeGrafter"/>
</dbReference>
<gene>
    <name evidence="2" type="ORF">PAC_01424</name>
</gene>
<comment type="similarity">
    <text evidence="1">Belongs to the short-chain dehydrogenases/reductases (SDR) family.</text>
</comment>
<proteinExistence type="inferred from homology"/>
<dbReference type="CDD" id="cd05325">
    <property type="entry name" value="carb_red_sniffer_like_SDR_c"/>
    <property type="match status" value="1"/>
</dbReference>
<protein>
    <submittedName>
        <fullName evidence="2">Related to short chain dehydrogenase</fullName>
    </submittedName>
</protein>
<name>A0A1L7WFJ2_9HELO</name>
<dbReference type="Pfam" id="PF13561">
    <property type="entry name" value="adh_short_C2"/>
    <property type="match status" value="1"/>
</dbReference>
<dbReference type="EMBL" id="FJOG01000002">
    <property type="protein sequence ID" value="CZR51547.1"/>
    <property type="molecule type" value="Genomic_DNA"/>
</dbReference>
<keyword evidence="3" id="KW-1185">Reference proteome</keyword>
<dbReference type="InterPro" id="IPR002347">
    <property type="entry name" value="SDR_fam"/>
</dbReference>
<accession>A0A1L7WFJ2</accession>
<dbReference type="InterPro" id="IPR051468">
    <property type="entry name" value="Fungal_SecMetab_SDRs"/>
</dbReference>
<evidence type="ECO:0000256" key="1">
    <source>
        <dbReference type="ARBA" id="ARBA00006484"/>
    </source>
</evidence>
<dbReference type="GO" id="GO:0016491">
    <property type="term" value="F:oxidoreductase activity"/>
    <property type="evidence" value="ECO:0007669"/>
    <property type="project" value="TreeGrafter"/>
</dbReference>
<dbReference type="Gene3D" id="3.40.50.720">
    <property type="entry name" value="NAD(P)-binding Rossmann-like Domain"/>
    <property type="match status" value="1"/>
</dbReference>
<dbReference type="Proteomes" id="UP000184330">
    <property type="component" value="Unassembled WGS sequence"/>
</dbReference>
<evidence type="ECO:0000313" key="2">
    <source>
        <dbReference type="EMBL" id="CZR51547.1"/>
    </source>
</evidence>
<reference evidence="2 3" key="1">
    <citation type="submission" date="2016-03" db="EMBL/GenBank/DDBJ databases">
        <authorList>
            <person name="Ploux O."/>
        </authorList>
    </citation>
    <scope>NUCLEOTIDE SEQUENCE [LARGE SCALE GENOMIC DNA]</scope>
    <source>
        <strain evidence="2 3">UAMH 11012</strain>
    </source>
</reference>
<dbReference type="SUPFAM" id="SSF51735">
    <property type="entry name" value="NAD(P)-binding Rossmann-fold domains"/>
    <property type="match status" value="1"/>
</dbReference>